<dbReference type="EMBL" id="MLQL01000010">
    <property type="protein sequence ID" value="OQE24149.1"/>
    <property type="molecule type" value="Genomic_DNA"/>
</dbReference>
<evidence type="ECO:0000313" key="2">
    <source>
        <dbReference type="Proteomes" id="UP000191342"/>
    </source>
</evidence>
<organism evidence="1 2">
    <name type="scientific">Penicillium flavigenum</name>
    <dbReference type="NCBI Taxonomy" id="254877"/>
    <lineage>
        <taxon>Eukaryota</taxon>
        <taxon>Fungi</taxon>
        <taxon>Dikarya</taxon>
        <taxon>Ascomycota</taxon>
        <taxon>Pezizomycotina</taxon>
        <taxon>Eurotiomycetes</taxon>
        <taxon>Eurotiomycetidae</taxon>
        <taxon>Eurotiales</taxon>
        <taxon>Aspergillaceae</taxon>
        <taxon>Penicillium</taxon>
    </lineage>
</organism>
<keyword evidence="2" id="KW-1185">Reference proteome</keyword>
<gene>
    <name evidence="1" type="ORF">PENFLA_c010G07696</name>
</gene>
<proteinExistence type="predicted"/>
<protein>
    <submittedName>
        <fullName evidence="1">Uncharacterized protein</fullName>
    </submittedName>
</protein>
<dbReference type="Proteomes" id="UP000191342">
    <property type="component" value="Unassembled WGS sequence"/>
</dbReference>
<name>A0A1V6TE75_9EURO</name>
<reference evidence="2" key="1">
    <citation type="journal article" date="2017" name="Nat. Microbiol.">
        <title>Global analysis of biosynthetic gene clusters reveals vast potential of secondary metabolite production in Penicillium species.</title>
        <authorList>
            <person name="Nielsen J.C."/>
            <person name="Grijseels S."/>
            <person name="Prigent S."/>
            <person name="Ji B."/>
            <person name="Dainat J."/>
            <person name="Nielsen K.F."/>
            <person name="Frisvad J.C."/>
            <person name="Workman M."/>
            <person name="Nielsen J."/>
        </authorList>
    </citation>
    <scope>NUCLEOTIDE SEQUENCE [LARGE SCALE GENOMIC DNA]</scope>
    <source>
        <strain evidence="2">IBT 14082</strain>
    </source>
</reference>
<accession>A0A1V6TE75</accession>
<comment type="caution">
    <text evidence="1">The sequence shown here is derived from an EMBL/GenBank/DDBJ whole genome shotgun (WGS) entry which is preliminary data.</text>
</comment>
<sequence length="152" mass="17346">MSIACSISIFLAASGRYDVSFTLAKRMIKLTDVVCVPRLIHQGEESAQEDSFRDSDNYKITHFSYDNWGVDNRVLEDVCRKEGSPDRVADELLRWHFRQCVLANMKGDGEPVFEHDFPPGTDMIGEILRGPYPGERMELELYSRLGLQDKPS</sequence>
<evidence type="ECO:0000313" key="1">
    <source>
        <dbReference type="EMBL" id="OQE24149.1"/>
    </source>
</evidence>
<dbReference type="AlphaFoldDB" id="A0A1V6TE75"/>
<dbReference type="STRING" id="254877.A0A1V6TE75"/>
<dbReference type="OrthoDB" id="2142759at2759"/>